<evidence type="ECO:0000313" key="1">
    <source>
        <dbReference type="EMBL" id="CAB4788639.1"/>
    </source>
</evidence>
<name>A0A6J6WWZ6_9ZZZZ</name>
<sequence>MTRPVFPNLVVGRSDFAEVEPWSVVPGTSQRGAASCDFSTRRLTVPLGSTPSDRVVRAHELVHLRISPAHIEHDGVLSDVSERALTCAEELRVNTVLARLGFETEELRDGSERLSGERLCELNQWAEAVFFYVALHGTGAAKEYLGGVRKVRPEWAKALRAFGSTLSAALRDFSTVKLTSTQLQGDAKVPDGYLDVTVRLARLADRVAGAQAPTTAEEFKQFRRSLQPGGRRPASGVFAPLVLDTTLEYASIHPRMGGRRRTAQVSGTGRPHLDRLLTDPHQRIFTRRRVGPGAVVVIDQSGSMDIPEAELQALLDAVPGVTVIGYSHRPGDAVGQPNAWLLADRGCRAQSWPTGNVGNGVDGPVLRYALGLRRDRDRVVWVTDGQVTDSNDHPNERLSEECARLVRRNQISLVRTLSEVAPSLRAVGVQGPNLEDFGRIGRKLREFG</sequence>
<accession>A0A6J6WWZ6</accession>
<proteinExistence type="predicted"/>
<organism evidence="1">
    <name type="scientific">freshwater metagenome</name>
    <dbReference type="NCBI Taxonomy" id="449393"/>
    <lineage>
        <taxon>unclassified sequences</taxon>
        <taxon>metagenomes</taxon>
        <taxon>ecological metagenomes</taxon>
    </lineage>
</organism>
<dbReference type="EMBL" id="CAFAAB010000114">
    <property type="protein sequence ID" value="CAB4788639.1"/>
    <property type="molecule type" value="Genomic_DNA"/>
</dbReference>
<dbReference type="AlphaFoldDB" id="A0A6J6WWZ6"/>
<reference evidence="1" key="1">
    <citation type="submission" date="2020-05" db="EMBL/GenBank/DDBJ databases">
        <authorList>
            <person name="Chiriac C."/>
            <person name="Salcher M."/>
            <person name="Ghai R."/>
            <person name="Kavagutti S V."/>
        </authorList>
    </citation>
    <scope>NUCLEOTIDE SEQUENCE</scope>
</reference>
<protein>
    <submittedName>
        <fullName evidence="1">Unannotated protein</fullName>
    </submittedName>
</protein>
<gene>
    <name evidence="1" type="ORF">UFOPK2958_00992</name>
</gene>